<feature type="domain" description="FtsX extracellular" evidence="1">
    <location>
        <begin position="33"/>
        <end position="129"/>
    </location>
</feature>
<dbReference type="PANTHER" id="PTHR47755">
    <property type="entry name" value="CELL DIVISION PROTEIN FTSX"/>
    <property type="match status" value="1"/>
</dbReference>
<protein>
    <submittedName>
        <fullName evidence="2">Permease-like cell division protein FtsX</fullName>
    </submittedName>
</protein>
<evidence type="ECO:0000313" key="2">
    <source>
        <dbReference type="EMBL" id="MEE6259344.1"/>
    </source>
</evidence>
<dbReference type="Gene3D" id="3.30.70.3040">
    <property type="match status" value="2"/>
</dbReference>
<reference evidence="2 3" key="1">
    <citation type="submission" date="2024-01" db="EMBL/GenBank/DDBJ databases">
        <title>Genome insights into Plantactinospora sonchi sp. nov.</title>
        <authorList>
            <person name="Wang L."/>
        </authorList>
    </citation>
    <scope>NUCLEOTIDE SEQUENCE [LARGE SCALE GENOMIC DNA]</scope>
    <source>
        <strain evidence="2 3">NEAU-QY2</strain>
    </source>
</reference>
<dbReference type="InterPro" id="IPR040690">
    <property type="entry name" value="FtsX_ECD"/>
</dbReference>
<evidence type="ECO:0000259" key="1">
    <source>
        <dbReference type="Pfam" id="PF18075"/>
    </source>
</evidence>
<dbReference type="EMBL" id="JAZGQK010000010">
    <property type="protein sequence ID" value="MEE6259344.1"/>
    <property type="molecule type" value="Genomic_DNA"/>
</dbReference>
<comment type="caution">
    <text evidence="2">The sequence shown here is derived from an EMBL/GenBank/DDBJ whole genome shotgun (WGS) entry which is preliminary data.</text>
</comment>
<dbReference type="InterPro" id="IPR004513">
    <property type="entry name" value="FtsX"/>
</dbReference>
<organism evidence="2 3">
    <name type="scientific">Plantactinospora sonchi</name>
    <dbReference type="NCBI Taxonomy" id="1544735"/>
    <lineage>
        <taxon>Bacteria</taxon>
        <taxon>Bacillati</taxon>
        <taxon>Actinomycetota</taxon>
        <taxon>Actinomycetes</taxon>
        <taxon>Micromonosporales</taxon>
        <taxon>Micromonosporaceae</taxon>
        <taxon>Plantactinospora</taxon>
    </lineage>
</organism>
<gene>
    <name evidence="2" type="ORF">V1633_12685</name>
</gene>
<keyword evidence="3" id="KW-1185">Reference proteome</keyword>
<evidence type="ECO:0000313" key="3">
    <source>
        <dbReference type="Proteomes" id="UP001332243"/>
    </source>
</evidence>
<dbReference type="PANTHER" id="PTHR47755:SF1">
    <property type="entry name" value="CELL DIVISION PROTEIN FTSX"/>
    <property type="match status" value="1"/>
</dbReference>
<name>A0ABU7RSY4_9ACTN</name>
<accession>A0ABU7RSY4</accession>
<dbReference type="RefSeq" id="WP_331214468.1">
    <property type="nucleotide sequence ID" value="NZ_JAZGQK010000010.1"/>
</dbReference>
<dbReference type="Proteomes" id="UP001332243">
    <property type="component" value="Unassembled WGS sequence"/>
</dbReference>
<proteinExistence type="predicted"/>
<feature type="domain" description="FtsX extracellular" evidence="1">
    <location>
        <begin position="157"/>
        <end position="239"/>
    </location>
</feature>
<dbReference type="Pfam" id="PF18075">
    <property type="entry name" value="FtsX_ECD"/>
    <property type="match status" value="2"/>
</dbReference>
<sequence>MWKKASAVLVTVLLDTGLAGCTSDDKADGPAPAISVFLAGDVTEQQKQAIETRLRAVPGAVEVTLSTREQAYQRFKELFKDQPELLAQVNPESLPESLVLTVRDRDAFDRAAASPLRTELGQLPGVDDVVFPGKPGDGAVSECVTDLPPLEGVTPNEIWVALADSADETQQQVVVAKLEAFPGVTDVVRETRDQAAEGFQKRYGLDSDKLAELAKLRPELVKPRLRVTLADAAAVAQVTTSDLDDELCRTPWVERVLIPPR</sequence>